<feature type="transmembrane region" description="Helical" evidence="1">
    <location>
        <begin position="216"/>
        <end position="234"/>
    </location>
</feature>
<sequence>MCFSCLSTIICLPFFGKNTKPPSVMSICLNFFHSSSILSLISSPALNPSVLHKFNHKYYIMPGIHGKYKGVPCSLLRINLLCFTIFNSKYLYPDSSHDLGQYLQHSRTHQVACSSPQNPHHRSRIIKEKNKINPYESDILVYYQVILNIDYKSNCQLVYALCKRMRPTITIVVEEFHIFASLKFDYLSLQSFNIYSLHNFVKFVSFNFIIGYLSKYIYGFYLELINILFLYFLMTTKILKRTLLSNVSIGLSEINNYNDLTKRLFY</sequence>
<protein>
    <submittedName>
        <fullName evidence="2">Uncharacterized protein</fullName>
    </submittedName>
</protein>
<reference evidence="2 3" key="1">
    <citation type="submission" date="2019-08" db="EMBL/GenBank/DDBJ databases">
        <title>The genome of the soybean aphid Biotype 1, its phylome, world population structure and adaptation to the North American continent.</title>
        <authorList>
            <person name="Giordano R."/>
            <person name="Donthu R.K."/>
            <person name="Hernandez A.G."/>
            <person name="Wright C.L."/>
            <person name="Zimin A.V."/>
        </authorList>
    </citation>
    <scope>NUCLEOTIDE SEQUENCE [LARGE SCALE GENOMIC DNA]</scope>
    <source>
        <tissue evidence="2">Whole aphids</tissue>
    </source>
</reference>
<evidence type="ECO:0000313" key="2">
    <source>
        <dbReference type="EMBL" id="KAE9544545.1"/>
    </source>
</evidence>
<dbReference type="Proteomes" id="UP000475862">
    <property type="component" value="Unassembled WGS sequence"/>
</dbReference>
<keyword evidence="1" id="KW-1133">Transmembrane helix</keyword>
<organism evidence="2 3">
    <name type="scientific">Aphis glycines</name>
    <name type="common">Soybean aphid</name>
    <dbReference type="NCBI Taxonomy" id="307491"/>
    <lineage>
        <taxon>Eukaryota</taxon>
        <taxon>Metazoa</taxon>
        <taxon>Ecdysozoa</taxon>
        <taxon>Arthropoda</taxon>
        <taxon>Hexapoda</taxon>
        <taxon>Insecta</taxon>
        <taxon>Pterygota</taxon>
        <taxon>Neoptera</taxon>
        <taxon>Paraneoptera</taxon>
        <taxon>Hemiptera</taxon>
        <taxon>Sternorrhyncha</taxon>
        <taxon>Aphidomorpha</taxon>
        <taxon>Aphidoidea</taxon>
        <taxon>Aphididae</taxon>
        <taxon>Aphidini</taxon>
        <taxon>Aphis</taxon>
        <taxon>Aphis</taxon>
    </lineage>
</organism>
<keyword evidence="1" id="KW-0472">Membrane</keyword>
<keyword evidence="1" id="KW-0812">Transmembrane</keyword>
<keyword evidence="3" id="KW-1185">Reference proteome</keyword>
<accession>A0A6G0U5Z7</accession>
<evidence type="ECO:0000256" key="1">
    <source>
        <dbReference type="SAM" id="Phobius"/>
    </source>
</evidence>
<proteinExistence type="predicted"/>
<comment type="caution">
    <text evidence="2">The sequence shown here is derived from an EMBL/GenBank/DDBJ whole genome shotgun (WGS) entry which is preliminary data.</text>
</comment>
<dbReference type="EMBL" id="VYZN01000001">
    <property type="protein sequence ID" value="KAE9544545.1"/>
    <property type="molecule type" value="Genomic_DNA"/>
</dbReference>
<evidence type="ECO:0000313" key="3">
    <source>
        <dbReference type="Proteomes" id="UP000475862"/>
    </source>
</evidence>
<dbReference type="AlphaFoldDB" id="A0A6G0U5Z7"/>
<name>A0A6G0U5Z7_APHGL</name>
<gene>
    <name evidence="2" type="ORF">AGLY_000086</name>
</gene>